<protein>
    <submittedName>
        <fullName evidence="3">DUF4163 domain-containing protein</fullName>
    </submittedName>
</protein>
<dbReference type="Proteomes" id="UP001629156">
    <property type="component" value="Unassembled WGS sequence"/>
</dbReference>
<feature type="domain" description="Deacetylase PdaC" evidence="2">
    <location>
        <begin position="58"/>
        <end position="161"/>
    </location>
</feature>
<dbReference type="Gene3D" id="3.30.565.40">
    <property type="entry name" value="Fervidobacterium nodosum Rt17-B1 like"/>
    <property type="match status" value="1"/>
</dbReference>
<feature type="domain" description="DUF3298" evidence="1">
    <location>
        <begin position="180"/>
        <end position="258"/>
    </location>
</feature>
<sequence length="268" mass="30446">MKKYFYILLLAATTLTAYSCKKDKEENLPAESEANEPAMLSFDSKEYNQKTTMPCKGEQCTNVSISVPEATGMGEVSDSINKKIFNVTRSIVYFGEKPTDAKSYKELMDSFIKSYEELRREFPDEDLPWEAKINASVEYRTDSIINVELKNYMFTGGAHGYEGLRSLLFSPKTGHSLTYDDIFKDKAGFKSLAEKMFRKKYNIAPTKNINSTGLFFEGDTFALPLNIFFREDGLLLYYNPVEVGSFADGSKELLIPYSQAKPYISIKQ</sequence>
<dbReference type="InterPro" id="IPR037126">
    <property type="entry name" value="PdaC/RsiV-like_sf"/>
</dbReference>
<dbReference type="Gene3D" id="3.90.640.20">
    <property type="entry name" value="Heat-shock cognate protein, ATPase"/>
    <property type="match status" value="1"/>
</dbReference>
<accession>A0ABW8YYQ0</accession>
<evidence type="ECO:0000259" key="2">
    <source>
        <dbReference type="Pfam" id="PF13739"/>
    </source>
</evidence>
<dbReference type="RefSeq" id="WP_408085720.1">
    <property type="nucleotide sequence ID" value="NZ_JBELPZ010000016.1"/>
</dbReference>
<dbReference type="InterPro" id="IPR021729">
    <property type="entry name" value="DUF3298"/>
</dbReference>
<reference evidence="3 4" key="1">
    <citation type="submission" date="2024-06" db="EMBL/GenBank/DDBJ databases">
        <authorList>
            <person name="Kaempfer P."/>
            <person name="Viver T."/>
        </authorList>
    </citation>
    <scope>NUCLEOTIDE SEQUENCE [LARGE SCALE GENOMIC DNA]</scope>
    <source>
        <strain evidence="3 4">ST-119</strain>
    </source>
</reference>
<dbReference type="InterPro" id="IPR025303">
    <property type="entry name" value="PdaC"/>
</dbReference>
<dbReference type="PROSITE" id="PS51257">
    <property type="entry name" value="PROKAR_LIPOPROTEIN"/>
    <property type="match status" value="1"/>
</dbReference>
<dbReference type="Pfam" id="PF11738">
    <property type="entry name" value="DUF3298"/>
    <property type="match status" value="1"/>
</dbReference>
<keyword evidence="4" id="KW-1185">Reference proteome</keyword>
<evidence type="ECO:0000313" key="4">
    <source>
        <dbReference type="Proteomes" id="UP001629156"/>
    </source>
</evidence>
<dbReference type="EMBL" id="JBELPZ010000016">
    <property type="protein sequence ID" value="MFL9845441.1"/>
    <property type="molecule type" value="Genomic_DNA"/>
</dbReference>
<proteinExistence type="predicted"/>
<evidence type="ECO:0000259" key="1">
    <source>
        <dbReference type="Pfam" id="PF11738"/>
    </source>
</evidence>
<dbReference type="Pfam" id="PF13739">
    <property type="entry name" value="PdaC"/>
    <property type="match status" value="1"/>
</dbReference>
<comment type="caution">
    <text evidence="3">The sequence shown here is derived from an EMBL/GenBank/DDBJ whole genome shotgun (WGS) entry which is preliminary data.</text>
</comment>
<organism evidence="3 4">
    <name type="scientific">Flavobacterium rhizosphaerae</name>
    <dbReference type="NCBI Taxonomy" id="3163298"/>
    <lineage>
        <taxon>Bacteria</taxon>
        <taxon>Pseudomonadati</taxon>
        <taxon>Bacteroidota</taxon>
        <taxon>Flavobacteriia</taxon>
        <taxon>Flavobacteriales</taxon>
        <taxon>Flavobacteriaceae</taxon>
        <taxon>Flavobacterium</taxon>
    </lineage>
</organism>
<name>A0ABW8YYQ0_9FLAO</name>
<evidence type="ECO:0000313" key="3">
    <source>
        <dbReference type="EMBL" id="MFL9845441.1"/>
    </source>
</evidence>
<gene>
    <name evidence="3" type="ORF">ABS766_13515</name>
</gene>